<dbReference type="RefSeq" id="WP_150586820.1">
    <property type="nucleotide sequence ID" value="NZ_CABPSE010000020.1"/>
</dbReference>
<name>A0A5E4YH65_9BURK</name>
<keyword evidence="2" id="KW-1185">Reference proteome</keyword>
<reference evidence="1 2" key="1">
    <citation type="submission" date="2019-08" db="EMBL/GenBank/DDBJ databases">
        <authorList>
            <person name="Peeters C."/>
        </authorList>
    </citation>
    <scope>NUCLEOTIDE SEQUENCE [LARGE SCALE GENOMIC DNA]</scope>
    <source>
        <strain evidence="1 2">LMG 31111</strain>
    </source>
</reference>
<organism evidence="1 2">
    <name type="scientific">Pandoraea communis</name>
    <dbReference type="NCBI Taxonomy" id="2508297"/>
    <lineage>
        <taxon>Bacteria</taxon>
        <taxon>Pseudomonadati</taxon>
        <taxon>Pseudomonadota</taxon>
        <taxon>Betaproteobacteria</taxon>
        <taxon>Burkholderiales</taxon>
        <taxon>Burkholderiaceae</taxon>
        <taxon>Pandoraea</taxon>
    </lineage>
</organism>
<dbReference type="Proteomes" id="UP000383971">
    <property type="component" value="Unassembled WGS sequence"/>
</dbReference>
<evidence type="ECO:0000313" key="2">
    <source>
        <dbReference type="Proteomes" id="UP000383971"/>
    </source>
</evidence>
<evidence type="ECO:0000313" key="1">
    <source>
        <dbReference type="EMBL" id="VVE47383.1"/>
    </source>
</evidence>
<protein>
    <submittedName>
        <fullName evidence="1">Uncharacterized protein</fullName>
    </submittedName>
</protein>
<dbReference type="EMBL" id="CABPSE010000020">
    <property type="protein sequence ID" value="VVE47383.1"/>
    <property type="molecule type" value="Genomic_DNA"/>
</dbReference>
<proteinExistence type="predicted"/>
<dbReference type="AlphaFoldDB" id="A0A5E4YH65"/>
<sequence length="67" mass="7736">MRINVYSQELTDEVVLVEKPSNTGITYSAVQFILHSSDKLHHPPLDDDRSAVTFWLPKSVKRRERLA</sequence>
<accession>A0A5E4YH65</accession>
<gene>
    <name evidence="1" type="ORF">PCO31111_04512</name>
</gene>